<comment type="caution">
    <text evidence="1">The sequence shown here is derived from an EMBL/GenBank/DDBJ whole genome shotgun (WGS) entry which is preliminary data.</text>
</comment>
<reference evidence="1 2" key="1">
    <citation type="journal article" date="2014" name="Agronomy (Basel)">
        <title>A Draft Genome Sequence for Ensete ventricosum, the Drought-Tolerant Tree Against Hunger.</title>
        <authorList>
            <person name="Harrison J."/>
            <person name="Moore K.A."/>
            <person name="Paszkiewicz K."/>
            <person name="Jones T."/>
            <person name="Grant M."/>
            <person name="Ambacheew D."/>
            <person name="Muzemil S."/>
            <person name="Studholme D.J."/>
        </authorList>
    </citation>
    <scope>NUCLEOTIDE SEQUENCE [LARGE SCALE GENOMIC DNA]</scope>
</reference>
<evidence type="ECO:0000313" key="2">
    <source>
        <dbReference type="Proteomes" id="UP000287651"/>
    </source>
</evidence>
<dbReference type="AlphaFoldDB" id="A0A426Z246"/>
<organism evidence="1 2">
    <name type="scientific">Ensete ventricosum</name>
    <name type="common">Abyssinian banana</name>
    <name type="synonym">Musa ensete</name>
    <dbReference type="NCBI Taxonomy" id="4639"/>
    <lineage>
        <taxon>Eukaryota</taxon>
        <taxon>Viridiplantae</taxon>
        <taxon>Streptophyta</taxon>
        <taxon>Embryophyta</taxon>
        <taxon>Tracheophyta</taxon>
        <taxon>Spermatophyta</taxon>
        <taxon>Magnoliopsida</taxon>
        <taxon>Liliopsida</taxon>
        <taxon>Zingiberales</taxon>
        <taxon>Musaceae</taxon>
        <taxon>Ensete</taxon>
    </lineage>
</organism>
<dbReference type="EMBL" id="AMZH03008867">
    <property type="protein sequence ID" value="RRT58046.1"/>
    <property type="molecule type" value="Genomic_DNA"/>
</dbReference>
<accession>A0A426Z246</accession>
<dbReference type="Proteomes" id="UP000287651">
    <property type="component" value="Unassembled WGS sequence"/>
</dbReference>
<proteinExistence type="predicted"/>
<name>A0A426Z246_ENSVE</name>
<evidence type="ECO:0000313" key="1">
    <source>
        <dbReference type="EMBL" id="RRT58046.1"/>
    </source>
</evidence>
<gene>
    <name evidence="1" type="ORF">B296_00024667</name>
</gene>
<protein>
    <submittedName>
        <fullName evidence="1">Uncharacterized protein</fullName>
    </submittedName>
</protein>
<sequence length="142" mass="15316">MVGAPSTRLGNGKQRRQWRKGSRWKITMVNRGAEDAVVTVGDGEGCGGGSDHFAAAHAAAELTMGVAGDEEKGVVNNVGRAAGILLRALLEEGLYFCREIEVGQKRSQRRLLHPIEHGGNLLSFDSEKRACSRQATLIPCFK</sequence>